<dbReference type="EMBL" id="JAVDWE010000010">
    <property type="protein sequence ID" value="MDR7095773.1"/>
    <property type="molecule type" value="Genomic_DNA"/>
</dbReference>
<keyword evidence="4" id="KW-1185">Reference proteome</keyword>
<feature type="domain" description="Metallo-beta-lactamase" evidence="2">
    <location>
        <begin position="59"/>
        <end position="249"/>
    </location>
</feature>
<evidence type="ECO:0000313" key="3">
    <source>
        <dbReference type="EMBL" id="MDR7095773.1"/>
    </source>
</evidence>
<dbReference type="CDD" id="cd16282">
    <property type="entry name" value="metallo-hydrolase-like_MBL-fold"/>
    <property type="match status" value="1"/>
</dbReference>
<sequence length="333" mass="35681">MARQKGKIGATVCAGLAMGCALPHTVCDDEVPWQAVAPSVWVWMPDHEGEIGAVIGGHVVPTTVVVDAGEALLIDPGPNHLHGERVKRSLQCRFGARVVGVVNTHAHAENVLGNSAFAHGQAQGRLRIGASDATRESMRARCPACLASLTSRVGDAAMRDTAIVLPDQTLVPGQRLRVGMRSLRVLRVEQGHTEGDLLLWDEANRVLWAGGLVYGERVPELAQGHVDAWIAALRRLQAMPLYAVIGATWSAASPDGSPPPAPGLTLGYLEALRAGVLQAMDAGRLPQEADVVPLPAYAHWAGYTERHGFNVLRAWRELEAVWMETSSVEQTGR</sequence>
<evidence type="ECO:0000259" key="2">
    <source>
        <dbReference type="SMART" id="SM00849"/>
    </source>
</evidence>
<evidence type="ECO:0000313" key="4">
    <source>
        <dbReference type="Proteomes" id="UP001265550"/>
    </source>
</evidence>
<organism evidence="3 4">
    <name type="scientific">Hydrogenophaga laconesensis</name>
    <dbReference type="NCBI Taxonomy" id="1805971"/>
    <lineage>
        <taxon>Bacteria</taxon>
        <taxon>Pseudomonadati</taxon>
        <taxon>Pseudomonadota</taxon>
        <taxon>Betaproteobacteria</taxon>
        <taxon>Burkholderiales</taxon>
        <taxon>Comamonadaceae</taxon>
        <taxon>Hydrogenophaga</taxon>
    </lineage>
</organism>
<dbReference type="SMART" id="SM00849">
    <property type="entry name" value="Lactamase_B"/>
    <property type="match status" value="1"/>
</dbReference>
<accession>A0ABU1VEZ9</accession>
<dbReference type="PANTHER" id="PTHR42951">
    <property type="entry name" value="METALLO-BETA-LACTAMASE DOMAIN-CONTAINING"/>
    <property type="match status" value="1"/>
</dbReference>
<dbReference type="PANTHER" id="PTHR42951:SF4">
    <property type="entry name" value="ACYL-COENZYME A THIOESTERASE MBLAC2"/>
    <property type="match status" value="1"/>
</dbReference>
<dbReference type="InterPro" id="IPR001279">
    <property type="entry name" value="Metallo-B-lactamas"/>
</dbReference>
<dbReference type="InterPro" id="IPR050855">
    <property type="entry name" value="NDM-1-like"/>
</dbReference>
<dbReference type="SUPFAM" id="SSF56281">
    <property type="entry name" value="Metallo-hydrolase/oxidoreductase"/>
    <property type="match status" value="1"/>
</dbReference>
<proteinExistence type="inferred from homology"/>
<comment type="similarity">
    <text evidence="1">Belongs to the metallo-beta-lactamase superfamily. Class-B beta-lactamase family.</text>
</comment>
<reference evidence="3 4" key="1">
    <citation type="submission" date="2023-07" db="EMBL/GenBank/DDBJ databases">
        <title>Sorghum-associated microbial communities from plants grown in Nebraska, USA.</title>
        <authorList>
            <person name="Schachtman D."/>
        </authorList>
    </citation>
    <scope>NUCLEOTIDE SEQUENCE [LARGE SCALE GENOMIC DNA]</scope>
    <source>
        <strain evidence="3 4">BE240</strain>
    </source>
</reference>
<protein>
    <submittedName>
        <fullName evidence="3">Glyoxylase-like metal-dependent hydrolase (Beta-lactamase superfamily II)</fullName>
    </submittedName>
</protein>
<dbReference type="Pfam" id="PF00753">
    <property type="entry name" value="Lactamase_B"/>
    <property type="match status" value="1"/>
</dbReference>
<gene>
    <name evidence="3" type="ORF">J2X09_003525</name>
</gene>
<comment type="caution">
    <text evidence="3">The sequence shown here is derived from an EMBL/GenBank/DDBJ whole genome shotgun (WGS) entry which is preliminary data.</text>
</comment>
<dbReference type="RefSeq" id="WP_204732054.1">
    <property type="nucleotide sequence ID" value="NZ_JAVDWE010000010.1"/>
</dbReference>
<dbReference type="PROSITE" id="PS51257">
    <property type="entry name" value="PROKAR_LIPOPROTEIN"/>
    <property type="match status" value="1"/>
</dbReference>
<dbReference type="Proteomes" id="UP001265550">
    <property type="component" value="Unassembled WGS sequence"/>
</dbReference>
<evidence type="ECO:0000256" key="1">
    <source>
        <dbReference type="ARBA" id="ARBA00005250"/>
    </source>
</evidence>
<dbReference type="InterPro" id="IPR036866">
    <property type="entry name" value="RibonucZ/Hydroxyglut_hydro"/>
</dbReference>
<name>A0ABU1VEZ9_9BURK</name>
<dbReference type="Gene3D" id="3.60.15.10">
    <property type="entry name" value="Ribonuclease Z/Hydroxyacylglutathione hydrolase-like"/>
    <property type="match status" value="1"/>
</dbReference>